<dbReference type="Proteomes" id="UP000473648">
    <property type="component" value="Unassembled WGS sequence"/>
</dbReference>
<accession>A0A6L5GPV9</accession>
<evidence type="ECO:0000313" key="1">
    <source>
        <dbReference type="EMBL" id="MQM72305.1"/>
    </source>
</evidence>
<dbReference type="EMBL" id="VOGB01000004">
    <property type="protein sequence ID" value="MQM72305.1"/>
    <property type="molecule type" value="Genomic_DNA"/>
</dbReference>
<dbReference type="Pfam" id="PF02639">
    <property type="entry name" value="DUF188"/>
    <property type="match status" value="1"/>
</dbReference>
<sequence>MKIIVDYDTTPRDQRKICETLSKECQIPTEGISGLSSDDDHYKEDRRAQIAEILTLEDIVVTDDFELAQDLIENALAVVSPEGIVITQANINNLLYERYLREKNPPKALSREAAARRHHDEIDRFTTILLDLIAPLDTTYYE</sequence>
<protein>
    <submittedName>
        <fullName evidence="1">Uncharacterized protein</fullName>
    </submittedName>
</protein>
<evidence type="ECO:0000313" key="2">
    <source>
        <dbReference type="Proteomes" id="UP000473648"/>
    </source>
</evidence>
<reference evidence="1" key="1">
    <citation type="journal article" date="2020" name="Appl. Environ. Microbiol.">
        <title>Medium-Chain Fatty Acid Synthesis by 'Candidatus Weimeria bifida' gen. nov., sp. nov., and 'Candidatus Pseudoramibacter fermentans' sp. nov.</title>
        <authorList>
            <person name="Scarborough M.J."/>
            <person name="Myers K.S."/>
            <person name="Donohue T.J."/>
            <person name="Noguera D.R."/>
        </authorList>
    </citation>
    <scope>NUCLEOTIDE SEQUENCE</scope>
    <source>
        <strain evidence="1">EUB1.1</strain>
    </source>
</reference>
<keyword evidence="2" id="KW-1185">Reference proteome</keyword>
<organism evidence="1 2">
    <name type="scientific">Candidatus Pseudoramibacter fermentans</name>
    <dbReference type="NCBI Taxonomy" id="2594427"/>
    <lineage>
        <taxon>Bacteria</taxon>
        <taxon>Bacillati</taxon>
        <taxon>Bacillota</taxon>
        <taxon>Clostridia</taxon>
        <taxon>Eubacteriales</taxon>
        <taxon>Eubacteriaceae</taxon>
        <taxon>Pseudoramibacter</taxon>
    </lineage>
</organism>
<name>A0A6L5GPV9_9FIRM</name>
<proteinExistence type="predicted"/>
<comment type="caution">
    <text evidence="1">The sequence shown here is derived from an EMBL/GenBank/DDBJ whole genome shotgun (WGS) entry which is preliminary data.</text>
</comment>
<gene>
    <name evidence="1" type="ORF">FRC53_02505</name>
</gene>
<dbReference type="InterPro" id="IPR003791">
    <property type="entry name" value="UPF0178"/>
</dbReference>
<dbReference type="AlphaFoldDB" id="A0A6L5GPV9"/>